<keyword evidence="5" id="KW-0547">Nucleotide-binding</keyword>
<dbReference type="SMART" id="SM00387">
    <property type="entry name" value="HATPase_c"/>
    <property type="match status" value="1"/>
</dbReference>
<keyword evidence="6" id="KW-1185">Reference proteome</keyword>
<keyword evidence="3" id="KW-1133">Transmembrane helix</keyword>
<evidence type="ECO:0000313" key="6">
    <source>
        <dbReference type="Proteomes" id="UP000663992"/>
    </source>
</evidence>
<reference evidence="5 6" key="1">
    <citation type="submission" date="2021-03" db="EMBL/GenBank/DDBJ databases">
        <title>novel species isolated from a fishpond in China.</title>
        <authorList>
            <person name="Lu H."/>
            <person name="Cai Z."/>
        </authorList>
    </citation>
    <scope>NUCLEOTIDE SEQUENCE [LARGE SCALE GENOMIC DNA]</scope>
    <source>
        <strain evidence="5 6">Y57</strain>
    </source>
</reference>
<comment type="caution">
    <text evidence="5">The sequence shown here is derived from an EMBL/GenBank/DDBJ whole genome shotgun (WGS) entry which is preliminary data.</text>
</comment>
<dbReference type="Gene3D" id="3.30.565.10">
    <property type="entry name" value="Histidine kinase-like ATPase, C-terminal domain"/>
    <property type="match status" value="1"/>
</dbReference>
<dbReference type="InterPro" id="IPR052023">
    <property type="entry name" value="Histidine_kinase_KdpD"/>
</dbReference>
<name>A0ABS3CUV2_9ALTE</name>
<dbReference type="Pfam" id="PF02518">
    <property type="entry name" value="HATPase_c"/>
    <property type="match status" value="1"/>
</dbReference>
<comment type="catalytic activity">
    <reaction evidence="1">
        <text>ATP + protein L-histidine = ADP + protein N-phospho-L-histidine.</text>
        <dbReference type="EC" id="2.7.13.3"/>
    </reaction>
</comment>
<dbReference type="EMBL" id="JAFKCS010000006">
    <property type="protein sequence ID" value="MBN7819931.1"/>
    <property type="molecule type" value="Genomic_DNA"/>
</dbReference>
<proteinExistence type="predicted"/>
<feature type="domain" description="Histidine kinase" evidence="4">
    <location>
        <begin position="115"/>
        <end position="220"/>
    </location>
</feature>
<dbReference type="InterPro" id="IPR003594">
    <property type="entry name" value="HATPase_dom"/>
</dbReference>
<evidence type="ECO:0000259" key="4">
    <source>
        <dbReference type="PROSITE" id="PS50109"/>
    </source>
</evidence>
<protein>
    <recommendedName>
        <fullName evidence="2">histidine kinase</fullName>
        <ecNumber evidence="2">2.7.13.3</ecNumber>
    </recommendedName>
</protein>
<keyword evidence="3" id="KW-0472">Membrane</keyword>
<sequence>MPYLAGLVWLLVWQLKAEHSAWQLVLSVAVAVVVLAVWLKWLLSPFSRSALAIKHGLLALKDADFSISIHNQRYLEMLELVDAYNQLTQVLRAERMALNQRELLLDKVIQHAWFDPAQIEQVMVNLVKNAQESGSDAQEIGFELRQHGQHLSFMVFDRGTGMTESQLSQALLPFYTTKSAGSGIGLTLCNEIISAHQGKLRLYNRDYGGLCVSFSIPLHPQS</sequence>
<evidence type="ECO:0000256" key="2">
    <source>
        <dbReference type="ARBA" id="ARBA00012438"/>
    </source>
</evidence>
<feature type="transmembrane region" description="Helical" evidence="3">
    <location>
        <begin position="20"/>
        <end position="39"/>
    </location>
</feature>
<keyword evidence="3" id="KW-0812">Transmembrane</keyword>
<dbReference type="PRINTS" id="PR00344">
    <property type="entry name" value="BCTRLSENSOR"/>
</dbReference>
<keyword evidence="5" id="KW-0067">ATP-binding</keyword>
<evidence type="ECO:0000313" key="5">
    <source>
        <dbReference type="EMBL" id="MBN7819931.1"/>
    </source>
</evidence>
<dbReference type="PANTHER" id="PTHR45569:SF1">
    <property type="entry name" value="SENSOR PROTEIN KDPD"/>
    <property type="match status" value="1"/>
</dbReference>
<organism evidence="5 6">
    <name type="scientific">Bowmanella yangjiangensis</name>
    <dbReference type="NCBI Taxonomy" id="2811230"/>
    <lineage>
        <taxon>Bacteria</taxon>
        <taxon>Pseudomonadati</taxon>
        <taxon>Pseudomonadota</taxon>
        <taxon>Gammaproteobacteria</taxon>
        <taxon>Alteromonadales</taxon>
        <taxon>Alteromonadaceae</taxon>
        <taxon>Bowmanella</taxon>
    </lineage>
</organism>
<dbReference type="RefSeq" id="WP_206593764.1">
    <property type="nucleotide sequence ID" value="NZ_JAFKCS010000006.1"/>
</dbReference>
<dbReference type="InterPro" id="IPR004358">
    <property type="entry name" value="Sig_transdc_His_kin-like_C"/>
</dbReference>
<evidence type="ECO:0000256" key="3">
    <source>
        <dbReference type="SAM" id="Phobius"/>
    </source>
</evidence>
<dbReference type="SUPFAM" id="SSF55874">
    <property type="entry name" value="ATPase domain of HSP90 chaperone/DNA topoisomerase II/histidine kinase"/>
    <property type="match status" value="1"/>
</dbReference>
<dbReference type="InterPro" id="IPR036890">
    <property type="entry name" value="HATPase_C_sf"/>
</dbReference>
<dbReference type="GO" id="GO:0005524">
    <property type="term" value="F:ATP binding"/>
    <property type="evidence" value="ECO:0007669"/>
    <property type="project" value="UniProtKB-KW"/>
</dbReference>
<dbReference type="InterPro" id="IPR005467">
    <property type="entry name" value="His_kinase_dom"/>
</dbReference>
<dbReference type="EC" id="2.7.13.3" evidence="2"/>
<gene>
    <name evidence="5" type="ORF">J0A65_08635</name>
</gene>
<dbReference type="Proteomes" id="UP000663992">
    <property type="component" value="Unassembled WGS sequence"/>
</dbReference>
<evidence type="ECO:0000256" key="1">
    <source>
        <dbReference type="ARBA" id="ARBA00000085"/>
    </source>
</evidence>
<dbReference type="PROSITE" id="PS50109">
    <property type="entry name" value="HIS_KIN"/>
    <property type="match status" value="1"/>
</dbReference>
<accession>A0ABS3CUV2</accession>
<dbReference type="PANTHER" id="PTHR45569">
    <property type="entry name" value="SENSOR PROTEIN KDPD"/>
    <property type="match status" value="1"/>
</dbReference>